<dbReference type="GO" id="GO:1901605">
    <property type="term" value="P:alpha-amino acid metabolic process"/>
    <property type="evidence" value="ECO:0007669"/>
    <property type="project" value="UniProtKB-ARBA"/>
</dbReference>
<keyword evidence="5" id="KW-1185">Reference proteome</keyword>
<proteinExistence type="predicted"/>
<organism evidence="4 5">
    <name type="scientific">Propionibacterium acidifaciens F0233</name>
    <dbReference type="NCBI Taxonomy" id="553198"/>
    <lineage>
        <taxon>Bacteria</taxon>
        <taxon>Bacillati</taxon>
        <taxon>Actinomycetota</taxon>
        <taxon>Actinomycetes</taxon>
        <taxon>Propionibacteriales</taxon>
        <taxon>Propionibacteriaceae</taxon>
        <taxon>Propionibacterium</taxon>
    </lineage>
</organism>
<dbReference type="InterPro" id="IPR050214">
    <property type="entry name" value="Cys_Synth/Cystath_Beta-Synth"/>
</dbReference>
<evidence type="ECO:0000259" key="3">
    <source>
        <dbReference type="Pfam" id="PF00291"/>
    </source>
</evidence>
<evidence type="ECO:0000313" key="4">
    <source>
        <dbReference type="EMBL" id="ERK51128.1"/>
    </source>
</evidence>
<dbReference type="Pfam" id="PF00291">
    <property type="entry name" value="PALP"/>
    <property type="match status" value="1"/>
</dbReference>
<dbReference type="EMBL" id="ACVN02000286">
    <property type="protein sequence ID" value="ERK51128.1"/>
    <property type="molecule type" value="Genomic_DNA"/>
</dbReference>
<dbReference type="RefSeq" id="WP_021798581.1">
    <property type="nucleotide sequence ID" value="NZ_ACVN02000286.1"/>
</dbReference>
<comment type="caution">
    <text evidence="4">The sequence shown here is derived from an EMBL/GenBank/DDBJ whole genome shotgun (WGS) entry which is preliminary data.</text>
</comment>
<dbReference type="SUPFAM" id="SSF53686">
    <property type="entry name" value="Tryptophan synthase beta subunit-like PLP-dependent enzymes"/>
    <property type="match status" value="1"/>
</dbReference>
<evidence type="ECO:0000256" key="1">
    <source>
        <dbReference type="ARBA" id="ARBA00001933"/>
    </source>
</evidence>
<dbReference type="Proteomes" id="UP000017052">
    <property type="component" value="Unassembled WGS sequence"/>
</dbReference>
<accession>U2RC18</accession>
<dbReference type="InterPro" id="IPR001926">
    <property type="entry name" value="TrpB-like_PALP"/>
</dbReference>
<dbReference type="AlphaFoldDB" id="U2RC18"/>
<sequence length="309" mass="33828">MNKIISLDEAEQRIETLCDLKIIRIHHPQGEVRAIFGSPTTESSFKSILGIGLLLLARRTGKLSSGQPVIESTSGSLGVGLAAAGMLLGHPVHLVSDINIPQITLQKIKYLGATMHLVSKPHPTLGMQQSREDQLHALLADNEELYWPKQNDSDLNPEVYRRWLVPKIELQLKSMNRVDAGCFVVGSGGHFTAFAEMLNRYSIPSYVADRQGSVTFGGKPGFSILRGTGNQNTVPEVISRAMHLVRGVHVYTDEEAVEHCQRLAREGIFVGGSSGVAYAGSLDVMREVGNNAVVLTFFPDRGELYQDLI</sequence>
<feature type="domain" description="Tryptophan synthase beta chain-like PALP" evidence="3">
    <location>
        <begin position="44"/>
        <end position="300"/>
    </location>
</feature>
<evidence type="ECO:0000256" key="2">
    <source>
        <dbReference type="ARBA" id="ARBA00022898"/>
    </source>
</evidence>
<dbReference type="Gene3D" id="3.40.50.1100">
    <property type="match status" value="2"/>
</dbReference>
<keyword evidence="2" id="KW-0663">Pyridoxal phosphate</keyword>
<dbReference type="OrthoDB" id="5176350at2"/>
<protein>
    <submittedName>
        <fullName evidence="4">Pyridoxal-phosphate dependent protein</fullName>
    </submittedName>
</protein>
<comment type="cofactor">
    <cofactor evidence="1">
        <name>pyridoxal 5'-phosphate</name>
        <dbReference type="ChEBI" id="CHEBI:597326"/>
    </cofactor>
</comment>
<evidence type="ECO:0000313" key="5">
    <source>
        <dbReference type="Proteomes" id="UP000017052"/>
    </source>
</evidence>
<dbReference type="PANTHER" id="PTHR10314">
    <property type="entry name" value="CYSTATHIONINE BETA-SYNTHASE"/>
    <property type="match status" value="1"/>
</dbReference>
<dbReference type="InterPro" id="IPR036052">
    <property type="entry name" value="TrpB-like_PALP_sf"/>
</dbReference>
<reference evidence="4" key="1">
    <citation type="submission" date="2013-08" db="EMBL/GenBank/DDBJ databases">
        <authorList>
            <person name="Durkin A.S."/>
            <person name="Haft D.R."/>
            <person name="McCorrison J."/>
            <person name="Torralba M."/>
            <person name="Gillis M."/>
            <person name="Haft D.H."/>
            <person name="Methe B."/>
            <person name="Sutton G."/>
            <person name="Nelson K.E."/>
        </authorList>
    </citation>
    <scope>NUCLEOTIDE SEQUENCE [LARGE SCALE GENOMIC DNA]</scope>
    <source>
        <strain evidence="4">F0233</strain>
    </source>
</reference>
<gene>
    <name evidence="4" type="ORF">HMPREF0682_0924</name>
</gene>
<name>U2RC18_9ACTN</name>
<dbReference type="GeneID" id="95360738"/>